<dbReference type="PANTHER" id="PTHR31157">
    <property type="entry name" value="SCP DOMAIN-CONTAINING PROTEIN"/>
    <property type="match status" value="1"/>
</dbReference>
<name>A0A371PJY6_9BACL</name>
<feature type="domain" description="SLH" evidence="1">
    <location>
        <begin position="55"/>
        <end position="118"/>
    </location>
</feature>
<dbReference type="Pfam" id="PF14504">
    <property type="entry name" value="CAP_assoc_N"/>
    <property type="match status" value="1"/>
</dbReference>
<evidence type="ECO:0000313" key="2">
    <source>
        <dbReference type="EMBL" id="REK76484.1"/>
    </source>
</evidence>
<protein>
    <recommendedName>
        <fullName evidence="1">SLH domain-containing protein</fullName>
    </recommendedName>
</protein>
<gene>
    <name evidence="2" type="ORF">DX130_05450</name>
</gene>
<dbReference type="InterPro" id="IPR035940">
    <property type="entry name" value="CAP_sf"/>
</dbReference>
<sequence length="497" mass="55095">MYTVIDIRVNWRCMMLPIQKEPGPKSVPMPMAKKIMMIMSVTGLLLSPFAPAGQAQADVRSDTEGHWASSYIERALNEGLAKGYEDGSFQPDRPVNEAEFLAMLLRAYGTDIKAGGAGGQWYDSYYQFADQYGWPVTFNNKRGGFRRGQAALIMATAAGGKRYSENEAIQWLLDEGISKGRTSATIKGFVPDGGVTRAEALTFIFMLKDHTKQLSGTKVQQQPIGLHGIDIGDEVEKLTFRLGKPDRIDPSEYPYNWYVYNKNNAELAMYGVMDGKIAAQFSVSRKSWNLPGGLTTGLTLGEAKKQLAGATDTETKDSYYAYTADGIRTTLLIDTQNKDNISGILRQKGTLSKLDPRANTAAFRDALERQLFDLVNAERAVRGIPVLQWDKLAGAAARGHSENMRDKQFFSHKNLDNKTPFDRMKARGITYQLASENIAAGFDNSIITHYTLLNSTSGHRETLLNAKLTHMGTGVAIGGYYQVYYTQDFYTPLHSAD</sequence>
<keyword evidence="3" id="KW-1185">Reference proteome</keyword>
<dbReference type="Gene3D" id="3.40.33.10">
    <property type="entry name" value="CAP"/>
    <property type="match status" value="1"/>
</dbReference>
<evidence type="ECO:0000259" key="1">
    <source>
        <dbReference type="PROSITE" id="PS51272"/>
    </source>
</evidence>
<accession>A0A371PJY6</accession>
<dbReference type="PANTHER" id="PTHR31157:SF1">
    <property type="entry name" value="SCP DOMAIN-CONTAINING PROTEIN"/>
    <property type="match status" value="1"/>
</dbReference>
<dbReference type="SUPFAM" id="SSF55797">
    <property type="entry name" value="PR-1-like"/>
    <property type="match status" value="1"/>
</dbReference>
<dbReference type="InterPro" id="IPR001119">
    <property type="entry name" value="SLH_dom"/>
</dbReference>
<dbReference type="InterPro" id="IPR014044">
    <property type="entry name" value="CAP_dom"/>
</dbReference>
<dbReference type="PROSITE" id="PS51272">
    <property type="entry name" value="SLH"/>
    <property type="match status" value="1"/>
</dbReference>
<dbReference type="EMBL" id="QUBQ01000001">
    <property type="protein sequence ID" value="REK76484.1"/>
    <property type="molecule type" value="Genomic_DNA"/>
</dbReference>
<dbReference type="Pfam" id="PF00188">
    <property type="entry name" value="CAP"/>
    <property type="match status" value="1"/>
</dbReference>
<comment type="caution">
    <text evidence="2">The sequence shown here is derived from an EMBL/GenBank/DDBJ whole genome shotgun (WGS) entry which is preliminary data.</text>
</comment>
<dbReference type="Pfam" id="PF00395">
    <property type="entry name" value="SLH"/>
    <property type="match status" value="2"/>
</dbReference>
<dbReference type="Proteomes" id="UP000261905">
    <property type="component" value="Unassembled WGS sequence"/>
</dbReference>
<dbReference type="AlphaFoldDB" id="A0A371PJY6"/>
<proteinExistence type="predicted"/>
<reference evidence="2 3" key="1">
    <citation type="submission" date="2018-08" db="EMBL/GenBank/DDBJ databases">
        <title>Paenibacillus sp. M4BSY-1, whole genome shotgun sequence.</title>
        <authorList>
            <person name="Tuo L."/>
        </authorList>
    </citation>
    <scope>NUCLEOTIDE SEQUENCE [LARGE SCALE GENOMIC DNA]</scope>
    <source>
        <strain evidence="2 3">M4BSY-1</strain>
    </source>
</reference>
<dbReference type="InterPro" id="IPR029410">
    <property type="entry name" value="CAP_assoc"/>
</dbReference>
<evidence type="ECO:0000313" key="3">
    <source>
        <dbReference type="Proteomes" id="UP000261905"/>
    </source>
</evidence>
<dbReference type="CDD" id="cd05379">
    <property type="entry name" value="CAP_bacterial"/>
    <property type="match status" value="1"/>
</dbReference>
<dbReference type="OrthoDB" id="9783944at2"/>
<organism evidence="2 3">
    <name type="scientific">Paenibacillus paeoniae</name>
    <dbReference type="NCBI Taxonomy" id="2292705"/>
    <lineage>
        <taxon>Bacteria</taxon>
        <taxon>Bacillati</taxon>
        <taxon>Bacillota</taxon>
        <taxon>Bacilli</taxon>
        <taxon>Bacillales</taxon>
        <taxon>Paenibacillaceae</taxon>
        <taxon>Paenibacillus</taxon>
    </lineage>
</organism>